<dbReference type="Pfam" id="PF25164">
    <property type="entry name" value="CoiA_N"/>
    <property type="match status" value="1"/>
</dbReference>
<dbReference type="RefSeq" id="WP_240256148.1">
    <property type="nucleotide sequence ID" value="NZ_JAKTTI010000020.1"/>
</dbReference>
<dbReference type="InterPro" id="IPR057252">
    <property type="entry name" value="CoiA_C"/>
</dbReference>
<dbReference type="Pfam" id="PF06054">
    <property type="entry name" value="CoiA_nuc"/>
    <property type="match status" value="1"/>
</dbReference>
<sequence length="397" mass="46629">MLVALRKNGEYISLLDKWKREELQFLRRSEVFLCPACEEGVLLKIGTKKINHFAHKKGAECAIKTESESEYHLQGKKQLYHWFVSQGLNVEIEPYLKEILQRPDLLVIFKKQKYAIEFQCSQIEYKLFQKRTDMYKRLGIVPIWILGAKWLKRKSSNTISLSQFQWLFASNFSKSKAANILYYCPQTSEFLKASSLSPFTISEVFCSIQFLKEKNSTFKELLCEQSFDKDLFTSWANKKRKWRITFSSYPNPYLSRFLTELYKARIPPAYLPVEAGLPVPSMYWIQTPPMIWQMWLLLDLIIPCNYGDIITYTKAMSAFSKRISSKDIQLRQLPLINSTHHSFAIMEYLQILTNFQILERMDKTSFKKIKEIFIPTSLQEAYDSDEQVLKKFAGESS</sequence>
<organism evidence="4 5">
    <name type="scientific">Fredinandcohnia quinoae</name>
    <dbReference type="NCBI Taxonomy" id="2918902"/>
    <lineage>
        <taxon>Bacteria</taxon>
        <taxon>Bacillati</taxon>
        <taxon>Bacillota</taxon>
        <taxon>Bacilli</taxon>
        <taxon>Bacillales</taxon>
        <taxon>Bacillaceae</taxon>
        <taxon>Fredinandcohnia</taxon>
    </lineage>
</organism>
<proteinExistence type="predicted"/>
<evidence type="ECO:0008006" key="6">
    <source>
        <dbReference type="Google" id="ProtNLM"/>
    </source>
</evidence>
<dbReference type="InterPro" id="IPR010330">
    <property type="entry name" value="CoiA_nuc"/>
</dbReference>
<keyword evidence="5" id="KW-1185">Reference proteome</keyword>
<feature type="domain" description="Competence protein CoiA nuclease-like" evidence="1">
    <location>
        <begin position="68"/>
        <end position="225"/>
    </location>
</feature>
<dbReference type="InterPro" id="IPR057253">
    <property type="entry name" value="CoiA-like_N"/>
</dbReference>
<protein>
    <recommendedName>
        <fullName evidence="6">Competence protein CoiA</fullName>
    </recommendedName>
</protein>
<evidence type="ECO:0000313" key="4">
    <source>
        <dbReference type="EMBL" id="MCH1626229.1"/>
    </source>
</evidence>
<dbReference type="EMBL" id="JAKTTI010000020">
    <property type="protein sequence ID" value="MCH1626229.1"/>
    <property type="molecule type" value="Genomic_DNA"/>
</dbReference>
<gene>
    <name evidence="4" type="ORF">MJG50_12885</name>
</gene>
<dbReference type="AlphaFoldDB" id="A0AAW5EBS8"/>
<name>A0AAW5EBS8_9BACI</name>
<dbReference type="InterPro" id="IPR021176">
    <property type="entry name" value="Competence-induced_CoiA"/>
</dbReference>
<evidence type="ECO:0000259" key="2">
    <source>
        <dbReference type="Pfam" id="PF25164"/>
    </source>
</evidence>
<dbReference type="Proteomes" id="UP001431131">
    <property type="component" value="Unassembled WGS sequence"/>
</dbReference>
<dbReference type="Pfam" id="PF25166">
    <property type="entry name" value="CoiA_C"/>
    <property type="match status" value="1"/>
</dbReference>
<feature type="domain" description="Competence protein CoiA C-terminal" evidence="3">
    <location>
        <begin position="234"/>
        <end position="381"/>
    </location>
</feature>
<dbReference type="PIRSF" id="PIRSF007487">
    <property type="entry name" value="Competence-induced_CoiA_bac"/>
    <property type="match status" value="1"/>
</dbReference>
<comment type="caution">
    <text evidence="4">The sequence shown here is derived from an EMBL/GenBank/DDBJ whole genome shotgun (WGS) entry which is preliminary data.</text>
</comment>
<evidence type="ECO:0000313" key="5">
    <source>
        <dbReference type="Proteomes" id="UP001431131"/>
    </source>
</evidence>
<evidence type="ECO:0000259" key="3">
    <source>
        <dbReference type="Pfam" id="PF25166"/>
    </source>
</evidence>
<reference evidence="4" key="1">
    <citation type="submission" date="2022-02" db="EMBL/GenBank/DDBJ databases">
        <title>Fredinandcohnia quinoae sp. nov. isolated from Chenopodium quinoa seeds.</title>
        <authorList>
            <person name="Saati-Santamaria Z."/>
            <person name="Flores-Felix J.D."/>
            <person name="Igual J.M."/>
            <person name="Velazquez E."/>
            <person name="Garcia-Fraile P."/>
            <person name="Martinez-Molina E."/>
        </authorList>
    </citation>
    <scope>NUCLEOTIDE SEQUENCE</scope>
    <source>
        <strain evidence="4">SECRCQ15</strain>
    </source>
</reference>
<evidence type="ECO:0000259" key="1">
    <source>
        <dbReference type="Pfam" id="PF06054"/>
    </source>
</evidence>
<feature type="domain" description="Competence protein CoiA-like N-terminal" evidence="2">
    <location>
        <begin position="15"/>
        <end position="63"/>
    </location>
</feature>
<accession>A0AAW5EBS8</accession>